<dbReference type="AlphaFoldDB" id="A0A0A6P3A8"/>
<dbReference type="EMBL" id="JSZA02000074">
    <property type="protein sequence ID" value="KHD04824.1"/>
    <property type="molecule type" value="Genomic_DNA"/>
</dbReference>
<dbReference type="CDD" id="cd00882">
    <property type="entry name" value="Ras_like_GTPase"/>
    <property type="match status" value="1"/>
</dbReference>
<dbReference type="Gene3D" id="3.40.50.300">
    <property type="entry name" value="P-loop containing nucleotide triphosphate hydrolases"/>
    <property type="match status" value="1"/>
</dbReference>
<dbReference type="SUPFAM" id="SSF52540">
    <property type="entry name" value="P-loop containing nucleoside triphosphate hydrolases"/>
    <property type="match status" value="1"/>
</dbReference>
<dbReference type="Proteomes" id="UP000030428">
    <property type="component" value="Unassembled WGS sequence"/>
</dbReference>
<keyword evidence="6" id="KW-1185">Reference proteome</keyword>
<evidence type="ECO:0000256" key="1">
    <source>
        <dbReference type="ARBA" id="ARBA00005290"/>
    </source>
</evidence>
<keyword evidence="2" id="KW-0547">Nucleotide-binding</keyword>
<dbReference type="GO" id="GO:0016787">
    <property type="term" value="F:hydrolase activity"/>
    <property type="evidence" value="ECO:0007669"/>
    <property type="project" value="UniProtKB-KW"/>
</dbReference>
<protein>
    <submittedName>
        <fullName evidence="5">GTP-binding protein</fullName>
    </submittedName>
</protein>
<dbReference type="InterPro" id="IPR004130">
    <property type="entry name" value="Gpn"/>
</dbReference>
<dbReference type="PANTHER" id="PTHR42708">
    <property type="entry name" value="ATP/GTP-BINDING PROTEIN-RELATED"/>
    <property type="match status" value="1"/>
</dbReference>
<organism evidence="5 6">
    <name type="scientific">Candidatus Thiomargarita nelsonii</name>
    <dbReference type="NCBI Taxonomy" id="1003181"/>
    <lineage>
        <taxon>Bacteria</taxon>
        <taxon>Pseudomonadati</taxon>
        <taxon>Pseudomonadota</taxon>
        <taxon>Gammaproteobacteria</taxon>
        <taxon>Thiotrichales</taxon>
        <taxon>Thiotrichaceae</taxon>
        <taxon>Thiomargarita</taxon>
    </lineage>
</organism>
<evidence type="ECO:0000256" key="2">
    <source>
        <dbReference type="ARBA" id="ARBA00022741"/>
    </source>
</evidence>
<evidence type="ECO:0000256" key="4">
    <source>
        <dbReference type="ARBA" id="ARBA00023134"/>
    </source>
</evidence>
<accession>A0A0A6P3A8</accession>
<evidence type="ECO:0000313" key="5">
    <source>
        <dbReference type="EMBL" id="KHD04824.1"/>
    </source>
</evidence>
<gene>
    <name evidence="5" type="ORF">PN36_18665</name>
</gene>
<dbReference type="InterPro" id="IPR027417">
    <property type="entry name" value="P-loop_NTPase"/>
</dbReference>
<evidence type="ECO:0000313" key="6">
    <source>
        <dbReference type="Proteomes" id="UP000030428"/>
    </source>
</evidence>
<keyword evidence="3" id="KW-0378">Hydrolase</keyword>
<dbReference type="PANTHER" id="PTHR42708:SF1">
    <property type="entry name" value="GLIDING MOTILITY PROTEIN MGLA"/>
    <property type="match status" value="1"/>
</dbReference>
<comment type="caution">
    <text evidence="5">The sequence shown here is derived from an EMBL/GenBank/DDBJ whole genome shotgun (WGS) entry which is preliminary data.</text>
</comment>
<proteinExistence type="inferred from homology"/>
<reference evidence="5 6" key="1">
    <citation type="journal article" date="2016" name="Front. Microbiol.">
        <title>Single-Cell (Meta-)Genomics of a Dimorphic Candidatus Thiomargarita nelsonii Reveals Genomic Plasticity.</title>
        <authorList>
            <person name="Flood B.E."/>
            <person name="Fliss P."/>
            <person name="Jones D.S."/>
            <person name="Dick G.J."/>
            <person name="Jain S."/>
            <person name="Kaster A.K."/>
            <person name="Winkel M."/>
            <person name="Mussmann M."/>
            <person name="Bailey J."/>
        </authorList>
    </citation>
    <scope>NUCLEOTIDE SEQUENCE [LARGE SCALE GENOMIC DNA]</scope>
    <source>
        <strain evidence="5">Hydrate Ridge</strain>
    </source>
</reference>
<evidence type="ECO:0000256" key="3">
    <source>
        <dbReference type="ARBA" id="ARBA00022801"/>
    </source>
</evidence>
<keyword evidence="4" id="KW-0342">GTP-binding</keyword>
<dbReference type="GO" id="GO:0005525">
    <property type="term" value="F:GTP binding"/>
    <property type="evidence" value="ECO:0007669"/>
    <property type="project" value="UniProtKB-KW"/>
</dbReference>
<comment type="similarity">
    <text evidence="1">Belongs to the GPN-loop GTPase family.</text>
</comment>
<dbReference type="Pfam" id="PF03029">
    <property type="entry name" value="ATP_bind_1"/>
    <property type="match status" value="1"/>
</dbReference>
<dbReference type="InterPro" id="IPR052705">
    <property type="entry name" value="Gliding_Motility_GTPase"/>
</dbReference>
<sequence>MSEIKLVFTGSLGAGKTTAISTISEIPVINTDVATTDKAAQRKEMTTVALDYGELSLDETQKLKLYGTPGQERFEYMWPILIKGALGLIILVDHASADPLSDLALFVRYFKPYIEETATVIGVTRTDLGVEHNMQAYHDYLQKQDLQLPVFTIDARNREHVIIMIQALTAMVEFA</sequence>
<name>A0A0A6P3A8_9GAMM</name>